<dbReference type="Proteomes" id="UP001159363">
    <property type="component" value="Chromosome 7"/>
</dbReference>
<proteinExistence type="predicted"/>
<accession>A0ABQ9GZL0</accession>
<dbReference type="EMBL" id="JARBHB010000008">
    <property type="protein sequence ID" value="KAJ8877464.1"/>
    <property type="molecule type" value="Genomic_DNA"/>
</dbReference>
<keyword evidence="1" id="KW-0472">Membrane</keyword>
<keyword evidence="3" id="KW-1185">Reference proteome</keyword>
<gene>
    <name evidence="2" type="ORF">PR048_021919</name>
</gene>
<keyword evidence="1" id="KW-1133">Transmembrane helix</keyword>
<evidence type="ECO:0000313" key="2">
    <source>
        <dbReference type="EMBL" id="KAJ8877464.1"/>
    </source>
</evidence>
<feature type="transmembrane region" description="Helical" evidence="1">
    <location>
        <begin position="56"/>
        <end position="79"/>
    </location>
</feature>
<name>A0ABQ9GZL0_9NEOP</name>
<evidence type="ECO:0000256" key="1">
    <source>
        <dbReference type="SAM" id="Phobius"/>
    </source>
</evidence>
<organism evidence="2 3">
    <name type="scientific">Dryococelus australis</name>
    <dbReference type="NCBI Taxonomy" id="614101"/>
    <lineage>
        <taxon>Eukaryota</taxon>
        <taxon>Metazoa</taxon>
        <taxon>Ecdysozoa</taxon>
        <taxon>Arthropoda</taxon>
        <taxon>Hexapoda</taxon>
        <taxon>Insecta</taxon>
        <taxon>Pterygota</taxon>
        <taxon>Neoptera</taxon>
        <taxon>Polyneoptera</taxon>
        <taxon>Phasmatodea</taxon>
        <taxon>Verophasmatodea</taxon>
        <taxon>Anareolatae</taxon>
        <taxon>Phasmatidae</taxon>
        <taxon>Eurycanthinae</taxon>
        <taxon>Dryococelus</taxon>
    </lineage>
</organism>
<protein>
    <submittedName>
        <fullName evidence="2">Uncharacterized protein</fullName>
    </submittedName>
</protein>
<keyword evidence="1" id="KW-0812">Transmembrane</keyword>
<sequence length="243" mass="27297">MRHHPFNQFLALLLRRGNYLVQSSAIISRTSSYSSAFASALSLATSSASLSSPVRYIHQIITFISNAIGVVTVSVLIFINITVRWINQQVVCLYRKTLHGLIDLQYPVNAVVVGFGHKFFMTNQAKWDLQLLESFEFCMLEQLSLRVQDQEAKERYGRQLHARLAPRRSYAQACSISVVTLYCANLHGKRTAARREVYTLLQACQLRITGSHADSPAGRALPVLTHILSFLRNLDISEGIEEG</sequence>
<reference evidence="2 3" key="1">
    <citation type="submission" date="2023-02" db="EMBL/GenBank/DDBJ databases">
        <title>LHISI_Scaffold_Assembly.</title>
        <authorList>
            <person name="Stuart O.P."/>
            <person name="Cleave R."/>
            <person name="Magrath M.J.L."/>
            <person name="Mikheyev A.S."/>
        </authorList>
    </citation>
    <scope>NUCLEOTIDE SEQUENCE [LARGE SCALE GENOMIC DNA]</scope>
    <source>
        <strain evidence="2">Daus_M_001</strain>
        <tissue evidence="2">Leg muscle</tissue>
    </source>
</reference>
<comment type="caution">
    <text evidence="2">The sequence shown here is derived from an EMBL/GenBank/DDBJ whole genome shotgun (WGS) entry which is preliminary data.</text>
</comment>
<evidence type="ECO:0000313" key="3">
    <source>
        <dbReference type="Proteomes" id="UP001159363"/>
    </source>
</evidence>